<evidence type="ECO:0008006" key="5">
    <source>
        <dbReference type="Google" id="ProtNLM"/>
    </source>
</evidence>
<dbReference type="RefSeq" id="WP_274373828.1">
    <property type="nucleotide sequence ID" value="NZ_CP072943.1"/>
</dbReference>
<dbReference type="EMBL" id="CP072943">
    <property type="protein sequence ID" value="QTX32583.1"/>
    <property type="molecule type" value="Genomic_DNA"/>
</dbReference>
<accession>A0A9Q7ACZ2</accession>
<reference evidence="4" key="1">
    <citation type="submission" date="2021-04" db="EMBL/GenBank/DDBJ databases">
        <title>A novel Synergistetes isolate from a pyrite-forming mixed culture.</title>
        <authorList>
            <person name="Bunk B."/>
            <person name="Sproer C."/>
            <person name="Spring S."/>
            <person name="Pester M."/>
        </authorList>
    </citation>
    <scope>NUCLEOTIDE SEQUENCE [LARGE SCALE GENOMIC DNA]</scope>
    <source>
        <strain evidence="4">J.5.4.2-T.3.5.2</strain>
    </source>
</reference>
<evidence type="ECO:0000313" key="3">
    <source>
        <dbReference type="EMBL" id="QTX32583.1"/>
    </source>
</evidence>
<evidence type="ECO:0000313" key="4">
    <source>
        <dbReference type="Proteomes" id="UP000671879"/>
    </source>
</evidence>
<feature type="chain" id="PRO_5040261891" description="Outer membrane protein TolC" evidence="2">
    <location>
        <begin position="23"/>
        <end position="784"/>
    </location>
</feature>
<proteinExistence type="predicted"/>
<dbReference type="Proteomes" id="UP000671879">
    <property type="component" value="Chromosome"/>
</dbReference>
<name>A0A9Q7ACZ2_9BACT</name>
<evidence type="ECO:0000256" key="2">
    <source>
        <dbReference type="SAM" id="SignalP"/>
    </source>
</evidence>
<feature type="signal peptide" evidence="2">
    <location>
        <begin position="1"/>
        <end position="22"/>
    </location>
</feature>
<sequence length="784" mass="85766">MRQAKKALLTVLVLGSLLSVFAGPLAAEPVAFPSLEALEPLVGEGPELLEALAAMERDEHLRNLQSQRQGPKAFGALAYGYSDEPVNATSEESLSYGNVSARAGVSFPLLGTWSREKIEVLLAELNLLGGRALAEATAERNLTALRKAYALLWIEGRRGEMIEAFLADEAETERLLAERVSRGFLLERDRLEFLSAFDIARRDLVESKLRRTQALQALRLATGRSWEGIPASPPYLPGPIEDGETLLDHVADLADLRYRRDFLELRRRLFETTGRIDREGTVDIGVTAGRDFPGSTGTGLYLSFSLREPFGTLGAREDEARLAASADLERERRSAVVARIRVEGELMEALVLREYALASIEAGERRLDAAWEALRVDTLRHGALAGETLEKLQQSRYGYFRVALDLLSAQSLLLQTEAELVRFAFPEGGPPPQSRLLPRSLTLSRPLLDPSWLAGSPFPDSPLSRAEGPSLAPPSPGTVPSVAASPSLPPPALSGGGPSRPEPSPAVAEGRPEPLPPRAASASPGRKEPLDTGLTAYVWDASSFLDSACRAAALERFRNEGFSRMLLSFDAAQIASFRTEGGRRSLEAFLSAARSQGLTVDLLLGDPAWILPEHRQGLVRLVRELEPFPFRGLHLDLEPDSLPGAAEKRLELAAELVRTLEIVRTQTDRPLALSVHPRELEGELGDVVGPGLERIPVEEVAVMIYSTRVEAVLERFERLRRKHPGLNLALAQSVESLLSPQESYGAYGREAFRARAAYLAERLGREGAAAIVVQAWKDYEEMRP</sequence>
<organism evidence="3 4">
    <name type="scientific">Aminithiophilus ramosus</name>
    <dbReference type="NCBI Taxonomy" id="3029084"/>
    <lineage>
        <taxon>Bacteria</taxon>
        <taxon>Thermotogati</taxon>
        <taxon>Synergistota</taxon>
        <taxon>Synergistia</taxon>
        <taxon>Synergistales</taxon>
        <taxon>Aminithiophilaceae</taxon>
        <taxon>Aminithiophilus</taxon>
    </lineage>
</organism>
<gene>
    <name evidence="3" type="ORF">KAR29_01165</name>
</gene>
<protein>
    <recommendedName>
        <fullName evidence="5">Outer membrane protein TolC</fullName>
    </recommendedName>
</protein>
<dbReference type="AlphaFoldDB" id="A0A9Q7ACZ2"/>
<feature type="region of interest" description="Disordered" evidence="1">
    <location>
        <begin position="458"/>
        <end position="528"/>
    </location>
</feature>
<dbReference type="Gene3D" id="1.20.1600.10">
    <property type="entry name" value="Outer membrane efflux proteins (OEP)"/>
    <property type="match status" value="1"/>
</dbReference>
<keyword evidence="2" id="KW-0732">Signal</keyword>
<evidence type="ECO:0000256" key="1">
    <source>
        <dbReference type="SAM" id="MobiDB-lite"/>
    </source>
</evidence>
<dbReference type="SUPFAM" id="SSF56954">
    <property type="entry name" value="Outer membrane efflux proteins (OEP)"/>
    <property type="match status" value="1"/>
</dbReference>
<dbReference type="KEGG" id="aram:KAR29_01165"/>
<keyword evidence="4" id="KW-1185">Reference proteome</keyword>